<comment type="caution">
    <text evidence="2">The sequence shown here is derived from an EMBL/GenBank/DDBJ whole genome shotgun (WGS) entry which is preliminary data.</text>
</comment>
<comment type="similarity">
    <text evidence="1">Belongs to the GatC family.</text>
</comment>
<keyword evidence="1" id="KW-0547">Nucleotide-binding</keyword>
<dbReference type="Pfam" id="PF02686">
    <property type="entry name" value="GatC"/>
    <property type="match status" value="1"/>
</dbReference>
<dbReference type="GO" id="GO:0006412">
    <property type="term" value="P:translation"/>
    <property type="evidence" value="ECO:0007669"/>
    <property type="project" value="UniProtKB-UniRule"/>
</dbReference>
<dbReference type="GO" id="GO:0050566">
    <property type="term" value="F:asparaginyl-tRNA synthase (glutamine-hydrolyzing) activity"/>
    <property type="evidence" value="ECO:0007669"/>
    <property type="project" value="RHEA"/>
</dbReference>
<keyword evidence="1" id="KW-0648">Protein biosynthesis</keyword>
<dbReference type="PANTHER" id="PTHR15004:SF0">
    <property type="entry name" value="GLUTAMYL-TRNA(GLN) AMIDOTRANSFERASE SUBUNIT C, MITOCHONDRIAL"/>
    <property type="match status" value="1"/>
</dbReference>
<keyword evidence="2" id="KW-0808">Transferase</keyword>
<reference evidence="2 3" key="1">
    <citation type="submission" date="2018-09" db="EMBL/GenBank/DDBJ databases">
        <title>Discovery and Ecogenomic Context for Candidatus Cryosericales, a Global Caldiserica Order Active in Thawing Permafrost.</title>
        <authorList>
            <person name="Martinez M.A."/>
            <person name="Woodcroft B.J."/>
            <person name="Ignacio Espinoza J.C."/>
            <person name="Zayed A."/>
            <person name="Singleton C.M."/>
            <person name="Boyd J."/>
            <person name="Li Y.-F."/>
            <person name="Purvine S."/>
            <person name="Maughan H."/>
            <person name="Hodgkins S.B."/>
            <person name="Anderson D."/>
            <person name="Sederholm M."/>
            <person name="Temperton B."/>
            <person name="Saleska S.R."/>
            <person name="Tyson G.W."/>
            <person name="Rich V.I."/>
        </authorList>
    </citation>
    <scope>NUCLEOTIDE SEQUENCE [LARGE SCALE GENOMIC DNA]</scope>
    <source>
        <strain evidence="2 3">SMC6</strain>
    </source>
</reference>
<dbReference type="EMBL" id="QXIT01000002">
    <property type="protein sequence ID" value="RIE11218.1"/>
    <property type="molecule type" value="Genomic_DNA"/>
</dbReference>
<keyword evidence="1" id="KW-0067">ATP-binding</keyword>
<accession>A0A398DFZ0</accession>
<dbReference type="PANTHER" id="PTHR15004">
    <property type="entry name" value="GLUTAMYL-TRNA(GLN) AMIDOTRANSFERASE SUBUNIT C, MITOCHONDRIAL"/>
    <property type="match status" value="1"/>
</dbReference>
<proteinExistence type="inferred from homology"/>
<dbReference type="HAMAP" id="MF_00122">
    <property type="entry name" value="GatC"/>
    <property type="match status" value="1"/>
</dbReference>
<dbReference type="AlphaFoldDB" id="A0A398DFZ0"/>
<organism evidence="2 3">
    <name type="scientific">Candidatus Cryosericum odellii</name>
    <dbReference type="NCBI Taxonomy" id="2290917"/>
    <lineage>
        <taxon>Bacteria</taxon>
        <taxon>Pseudomonadati</taxon>
        <taxon>Caldisericota/Cryosericota group</taxon>
        <taxon>Candidatus Cryosericota</taxon>
        <taxon>Candidatus Cryosericia</taxon>
        <taxon>Candidatus Cryosericales</taxon>
        <taxon>Candidatus Cryosericaceae</taxon>
        <taxon>Candidatus Cryosericum</taxon>
    </lineage>
</organism>
<protein>
    <recommendedName>
        <fullName evidence="1">Aspartyl/glutamyl-tRNA(Asn/Gln) amidotransferase subunit C</fullName>
        <shortName evidence="1">Asp/Glu-ADT subunit C</shortName>
        <ecNumber evidence="1">6.3.5.-</ecNumber>
    </recommendedName>
</protein>
<dbReference type="InterPro" id="IPR036113">
    <property type="entry name" value="Asp/Glu-ADT_sf_sub_c"/>
</dbReference>
<comment type="subunit">
    <text evidence="1">Heterotrimer of A, B and C subunits.</text>
</comment>
<dbReference type="GO" id="GO:0005524">
    <property type="term" value="F:ATP binding"/>
    <property type="evidence" value="ECO:0007669"/>
    <property type="project" value="UniProtKB-KW"/>
</dbReference>
<dbReference type="GO" id="GO:0016740">
    <property type="term" value="F:transferase activity"/>
    <property type="evidence" value="ECO:0007669"/>
    <property type="project" value="UniProtKB-KW"/>
</dbReference>
<keyword evidence="1" id="KW-0436">Ligase</keyword>
<dbReference type="Gene3D" id="1.10.20.60">
    <property type="entry name" value="Glu-tRNAGln amidotransferase C subunit, N-terminal domain"/>
    <property type="match status" value="1"/>
</dbReference>
<keyword evidence="3" id="KW-1185">Reference proteome</keyword>
<comment type="function">
    <text evidence="1">Allows the formation of correctly charged Asn-tRNA(Asn) or Gln-tRNA(Gln) through the transamidation of misacylated Asp-tRNA(Asn) or Glu-tRNA(Gln) in organisms which lack either or both of asparaginyl-tRNA or glutaminyl-tRNA synthetases. The reaction takes place in the presence of glutamine and ATP through an activated phospho-Asp-tRNA(Asn) or phospho-Glu-tRNA(Gln).</text>
</comment>
<dbReference type="RefSeq" id="WP_119175256.1">
    <property type="nucleotide sequence ID" value="NZ_QXIT01000002.1"/>
</dbReference>
<dbReference type="EC" id="6.3.5.-" evidence="1"/>
<name>A0A398DFZ0_9BACT</name>
<dbReference type="Proteomes" id="UP000266260">
    <property type="component" value="Unassembled WGS sequence"/>
</dbReference>
<comment type="catalytic activity">
    <reaction evidence="1">
        <text>L-glutamyl-tRNA(Gln) + L-glutamine + ATP + H2O = L-glutaminyl-tRNA(Gln) + L-glutamate + ADP + phosphate + H(+)</text>
        <dbReference type="Rhea" id="RHEA:17521"/>
        <dbReference type="Rhea" id="RHEA-COMP:9681"/>
        <dbReference type="Rhea" id="RHEA-COMP:9684"/>
        <dbReference type="ChEBI" id="CHEBI:15377"/>
        <dbReference type="ChEBI" id="CHEBI:15378"/>
        <dbReference type="ChEBI" id="CHEBI:29985"/>
        <dbReference type="ChEBI" id="CHEBI:30616"/>
        <dbReference type="ChEBI" id="CHEBI:43474"/>
        <dbReference type="ChEBI" id="CHEBI:58359"/>
        <dbReference type="ChEBI" id="CHEBI:78520"/>
        <dbReference type="ChEBI" id="CHEBI:78521"/>
        <dbReference type="ChEBI" id="CHEBI:456216"/>
    </reaction>
</comment>
<comment type="catalytic activity">
    <reaction evidence="1">
        <text>L-aspartyl-tRNA(Asn) + L-glutamine + ATP + H2O = L-asparaginyl-tRNA(Asn) + L-glutamate + ADP + phosphate + 2 H(+)</text>
        <dbReference type="Rhea" id="RHEA:14513"/>
        <dbReference type="Rhea" id="RHEA-COMP:9674"/>
        <dbReference type="Rhea" id="RHEA-COMP:9677"/>
        <dbReference type="ChEBI" id="CHEBI:15377"/>
        <dbReference type="ChEBI" id="CHEBI:15378"/>
        <dbReference type="ChEBI" id="CHEBI:29985"/>
        <dbReference type="ChEBI" id="CHEBI:30616"/>
        <dbReference type="ChEBI" id="CHEBI:43474"/>
        <dbReference type="ChEBI" id="CHEBI:58359"/>
        <dbReference type="ChEBI" id="CHEBI:78515"/>
        <dbReference type="ChEBI" id="CHEBI:78516"/>
        <dbReference type="ChEBI" id="CHEBI:456216"/>
    </reaction>
</comment>
<evidence type="ECO:0000313" key="3">
    <source>
        <dbReference type="Proteomes" id="UP000266260"/>
    </source>
</evidence>
<sequence>MGMIIDKETLEHVASLARLEITPEEEGPLLGDLERILGYVAQLSSVDTSAIVSKRPAMTELRPDEPSEGLTREAGLGGAPAMRDGFVVVRNVMGGEDA</sequence>
<evidence type="ECO:0000256" key="1">
    <source>
        <dbReference type="HAMAP-Rule" id="MF_00122"/>
    </source>
</evidence>
<dbReference type="SUPFAM" id="SSF141000">
    <property type="entry name" value="Glu-tRNAGln amidotransferase C subunit"/>
    <property type="match status" value="1"/>
</dbReference>
<evidence type="ECO:0000313" key="2">
    <source>
        <dbReference type="EMBL" id="RIE11218.1"/>
    </source>
</evidence>
<dbReference type="GO" id="GO:0070681">
    <property type="term" value="P:glutaminyl-tRNAGln biosynthesis via transamidation"/>
    <property type="evidence" value="ECO:0007669"/>
    <property type="project" value="TreeGrafter"/>
</dbReference>
<dbReference type="GO" id="GO:0050567">
    <property type="term" value="F:glutaminyl-tRNA synthase (glutamine-hydrolyzing) activity"/>
    <property type="evidence" value="ECO:0007669"/>
    <property type="project" value="UniProtKB-UniRule"/>
</dbReference>
<dbReference type="NCBIfam" id="TIGR00135">
    <property type="entry name" value="gatC"/>
    <property type="match status" value="1"/>
</dbReference>
<dbReference type="InterPro" id="IPR003837">
    <property type="entry name" value="GatC"/>
</dbReference>
<dbReference type="GO" id="GO:0006450">
    <property type="term" value="P:regulation of translational fidelity"/>
    <property type="evidence" value="ECO:0007669"/>
    <property type="project" value="InterPro"/>
</dbReference>
<gene>
    <name evidence="1 2" type="primary">gatC</name>
    <name evidence="2" type="ORF">SMC6_00035</name>
</gene>